<evidence type="ECO:0000313" key="2">
    <source>
        <dbReference type="Proteomes" id="UP000632273"/>
    </source>
</evidence>
<keyword evidence="2" id="KW-1185">Reference proteome</keyword>
<reference evidence="2" key="1">
    <citation type="journal article" date="2019" name="Int. J. Syst. Evol. Microbiol.">
        <title>The Global Catalogue of Microorganisms (GCM) 10K type strain sequencing project: providing services to taxonomists for standard genome sequencing and annotation.</title>
        <authorList>
            <consortium name="The Broad Institute Genomics Platform"/>
            <consortium name="The Broad Institute Genome Sequencing Center for Infectious Disease"/>
            <person name="Wu L."/>
            <person name="Ma J."/>
        </authorList>
    </citation>
    <scope>NUCLEOTIDE SEQUENCE [LARGE SCALE GENOMIC DNA]</scope>
    <source>
        <strain evidence="2">CGMCC 1.15197</strain>
    </source>
</reference>
<sequence length="78" mass="8682">MKVIGTGSIFSEEVLAALPIGYRFMVQVHTASFGEHYTGQRFSQSARHQARNYRCLAPTKPVSGIIVQHYVADPSDEQ</sequence>
<protein>
    <submittedName>
        <fullName evidence="1">Uncharacterized protein</fullName>
    </submittedName>
</protein>
<dbReference type="RefSeq" id="WP_188812404.1">
    <property type="nucleotide sequence ID" value="NZ_BMHT01000002.1"/>
</dbReference>
<name>A0ABQ1TWL6_9BACT</name>
<proteinExistence type="predicted"/>
<dbReference type="Proteomes" id="UP000632273">
    <property type="component" value="Unassembled WGS sequence"/>
</dbReference>
<evidence type="ECO:0000313" key="1">
    <source>
        <dbReference type="EMBL" id="GGF03788.1"/>
    </source>
</evidence>
<organism evidence="1 2">
    <name type="scientific">Hymenobacter cavernae</name>
    <dbReference type="NCBI Taxonomy" id="2044852"/>
    <lineage>
        <taxon>Bacteria</taxon>
        <taxon>Pseudomonadati</taxon>
        <taxon>Bacteroidota</taxon>
        <taxon>Cytophagia</taxon>
        <taxon>Cytophagales</taxon>
        <taxon>Hymenobacteraceae</taxon>
        <taxon>Hymenobacter</taxon>
    </lineage>
</organism>
<comment type="caution">
    <text evidence="1">The sequence shown here is derived from an EMBL/GenBank/DDBJ whole genome shotgun (WGS) entry which is preliminary data.</text>
</comment>
<dbReference type="EMBL" id="BMHT01000002">
    <property type="protein sequence ID" value="GGF03788.1"/>
    <property type="molecule type" value="Genomic_DNA"/>
</dbReference>
<gene>
    <name evidence="1" type="ORF">GCM10011383_13560</name>
</gene>
<accession>A0ABQ1TWL6</accession>